<feature type="domain" description="EF-hand" evidence="1">
    <location>
        <begin position="53"/>
        <end position="88"/>
    </location>
</feature>
<dbReference type="GO" id="GO:0005509">
    <property type="term" value="F:calcium ion binding"/>
    <property type="evidence" value="ECO:0007669"/>
    <property type="project" value="InterPro"/>
</dbReference>
<evidence type="ECO:0000313" key="2">
    <source>
        <dbReference type="EMBL" id="APA97769.1"/>
    </source>
</evidence>
<dbReference type="SUPFAM" id="SSF47473">
    <property type="entry name" value="EF-hand"/>
    <property type="match status" value="1"/>
</dbReference>
<reference evidence="2 5" key="3">
    <citation type="submission" date="2016-10" db="EMBL/GenBank/DDBJ databases">
        <title>Genome sequence of Nocardia seriolae strain EM150506, isolated from Anguila japonica.</title>
        <authorList>
            <person name="Han H.-J."/>
        </authorList>
    </citation>
    <scope>NUCLEOTIDE SEQUENCE [LARGE SCALE GENOMIC DNA]</scope>
    <source>
        <strain evidence="2 5">EM150506</strain>
    </source>
</reference>
<reference evidence="4" key="1">
    <citation type="submission" date="2015-07" db="EMBL/GenBank/DDBJ databases">
        <title>Nocardia seriolae U-1 whole genome shotgun sequence.</title>
        <authorList>
            <person name="Imajoh M."/>
            <person name="Fukumoto Y."/>
            <person name="Sukeda M."/>
            <person name="Yamane J."/>
            <person name="Yamasaki K."/>
            <person name="Shimizu M."/>
            <person name="Ohnishi K."/>
            <person name="Oshima S."/>
        </authorList>
    </citation>
    <scope>NUCLEOTIDE SEQUENCE [LARGE SCALE GENOMIC DNA]</scope>
    <source>
        <strain evidence="4">U-1</strain>
    </source>
</reference>
<accession>A0A0B8NRW6</accession>
<dbReference type="OrthoDB" id="7356823at2"/>
<dbReference type="KEGG" id="nsr:NS506_03720"/>
<dbReference type="InterPro" id="IPR011992">
    <property type="entry name" value="EF-hand-dom_pair"/>
</dbReference>
<dbReference type="InterPro" id="IPR002048">
    <property type="entry name" value="EF_hand_dom"/>
</dbReference>
<name>A0A0B8NRW6_9NOCA</name>
<dbReference type="Proteomes" id="UP000180166">
    <property type="component" value="Chromosome"/>
</dbReference>
<gene>
    <name evidence="2" type="ORF">NS506_03720</name>
    <name evidence="3" type="ORF">NSK11_contig00283-0001</name>
</gene>
<dbReference type="PROSITE" id="PS50222">
    <property type="entry name" value="EF_HAND_2"/>
    <property type="match status" value="2"/>
</dbReference>
<dbReference type="RefSeq" id="WP_033091756.1">
    <property type="nucleotide sequence ID" value="NZ_AP017900.1"/>
</dbReference>
<dbReference type="PROSITE" id="PS00018">
    <property type="entry name" value="EF_HAND_1"/>
    <property type="match status" value="2"/>
</dbReference>
<dbReference type="AlphaFoldDB" id="A0A0B8NRW6"/>
<dbReference type="Gene3D" id="1.10.238.10">
    <property type="entry name" value="EF-hand"/>
    <property type="match status" value="1"/>
</dbReference>
<evidence type="ECO:0000313" key="3">
    <source>
        <dbReference type="EMBL" id="GAP33483.1"/>
    </source>
</evidence>
<feature type="domain" description="EF-hand" evidence="1">
    <location>
        <begin position="5"/>
        <end position="40"/>
    </location>
</feature>
<dbReference type="InterPro" id="IPR018247">
    <property type="entry name" value="EF_Hand_1_Ca_BS"/>
</dbReference>
<dbReference type="EMBL" id="BBYQ01000283">
    <property type="protein sequence ID" value="GAP33483.1"/>
    <property type="molecule type" value="Genomic_DNA"/>
</dbReference>
<keyword evidence="4" id="KW-1185">Reference proteome</keyword>
<dbReference type="GeneID" id="93376224"/>
<evidence type="ECO:0000259" key="1">
    <source>
        <dbReference type="PROSITE" id="PS50222"/>
    </source>
</evidence>
<sequence length="172" mass="18062">MLSEFQTRKADYRFDMLDTNGNGVLEAVDYQLAAQRIAAAFGKPELTAELEAGHREIWTALLAASDTDGDGQVSRAEYRAALAGALDDPKGFVAATDAMADLVVSLCGSQLTAADHDKLVTALGGNPGSFAHVDTGGKGYLSLDEVKTAAAQFYASDDPDAPGNWFFGVLPS</sequence>
<dbReference type="EMBL" id="CP017839">
    <property type="protein sequence ID" value="APA97769.1"/>
    <property type="molecule type" value="Genomic_DNA"/>
</dbReference>
<reference evidence="3 4" key="2">
    <citation type="journal article" date="2016" name="Genome Announc.">
        <title>Draft Genome Sequence of Erythromycin- and Oxytetracycline-Sensitive Nocardia seriolae Strain U-1 (NBRC 110359).</title>
        <authorList>
            <person name="Imajoh M."/>
            <person name="Sukeda M."/>
            <person name="Shimizu M."/>
            <person name="Yamane J."/>
            <person name="Ohnishi K."/>
            <person name="Oshima S."/>
        </authorList>
    </citation>
    <scope>NUCLEOTIDE SEQUENCE [LARGE SCALE GENOMIC DNA]</scope>
    <source>
        <strain evidence="3 4">U-1</strain>
    </source>
</reference>
<evidence type="ECO:0000313" key="4">
    <source>
        <dbReference type="Proteomes" id="UP000037179"/>
    </source>
</evidence>
<dbReference type="Pfam" id="PF13202">
    <property type="entry name" value="EF-hand_5"/>
    <property type="match status" value="1"/>
</dbReference>
<proteinExistence type="predicted"/>
<protein>
    <recommendedName>
        <fullName evidence="1">EF-hand domain-containing protein</fullName>
    </recommendedName>
</protein>
<dbReference type="Proteomes" id="UP000037179">
    <property type="component" value="Unassembled WGS sequence"/>
</dbReference>
<organism evidence="3 4">
    <name type="scientific">Nocardia seriolae</name>
    <dbReference type="NCBI Taxonomy" id="37332"/>
    <lineage>
        <taxon>Bacteria</taxon>
        <taxon>Bacillati</taxon>
        <taxon>Actinomycetota</taxon>
        <taxon>Actinomycetes</taxon>
        <taxon>Mycobacteriales</taxon>
        <taxon>Nocardiaceae</taxon>
        <taxon>Nocardia</taxon>
    </lineage>
</organism>
<evidence type="ECO:0000313" key="5">
    <source>
        <dbReference type="Proteomes" id="UP000180166"/>
    </source>
</evidence>